<keyword evidence="1" id="KW-1133">Transmembrane helix</keyword>
<dbReference type="AlphaFoldDB" id="A0A5M7BIX9"/>
<feature type="transmembrane region" description="Helical" evidence="1">
    <location>
        <begin position="181"/>
        <end position="199"/>
    </location>
</feature>
<dbReference type="EMBL" id="VWRS01000001">
    <property type="protein sequence ID" value="KAA5828128.1"/>
    <property type="molecule type" value="Genomic_DNA"/>
</dbReference>
<keyword evidence="1" id="KW-0472">Membrane</keyword>
<name>A0A5M7BIX9_9FLAO</name>
<gene>
    <name evidence="2" type="ORF">F2B50_04645</name>
    <name evidence="3" type="ORF">FPF71_04645</name>
</gene>
<reference evidence="3 4" key="2">
    <citation type="submission" date="2019-07" db="EMBL/GenBank/DDBJ databases">
        <title>Algibacter marinivivus sp. nov., isolated from the surface of a marine red alga.</title>
        <authorList>
            <person name="Zhong X."/>
            <person name="Xu W."/>
            <person name="Zhang Y."/>
            <person name="Zhang Q."/>
            <person name="Du Z."/>
        </authorList>
    </citation>
    <scope>NUCLEOTIDE SEQUENCE [LARGE SCALE GENOMIC DNA]</scope>
    <source>
        <strain evidence="3 4">RU-4-M-4</strain>
    </source>
</reference>
<evidence type="ECO:0000313" key="4">
    <source>
        <dbReference type="Proteomes" id="UP000315145"/>
    </source>
</evidence>
<accession>A0A5M7BIX9</accession>
<feature type="transmembrane region" description="Helical" evidence="1">
    <location>
        <begin position="21"/>
        <end position="43"/>
    </location>
</feature>
<reference evidence="2" key="3">
    <citation type="submission" date="2019-09" db="EMBL/GenBank/DDBJ databases">
        <authorList>
            <person name="Zhang D.-C."/>
        </authorList>
    </citation>
    <scope>NUCLEOTIDE SEQUENCE</scope>
    <source>
        <strain evidence="2">RU-4-M-4</strain>
    </source>
</reference>
<proteinExistence type="predicted"/>
<keyword evidence="1" id="KW-0812">Transmembrane</keyword>
<reference evidence="2 5" key="1">
    <citation type="journal article" date="2015" name="Int. J. Syst. Evol. Microbiol.">
        <title>Algibacter amylolyticus sp. nov., isolated from intertidal sediment.</title>
        <authorList>
            <person name="Zhang D.C."/>
            <person name="Wu J."/>
            <person name="Neuner K."/>
            <person name="Yao J."/>
            <person name="Margesin R."/>
        </authorList>
    </citation>
    <scope>NUCLEOTIDE SEQUENCE [LARGE SCALE GENOMIC DNA]</scope>
    <source>
        <strain evidence="2 5">RU-4-M-4</strain>
    </source>
</reference>
<evidence type="ECO:0000313" key="2">
    <source>
        <dbReference type="EMBL" id="KAA5828128.1"/>
    </source>
</evidence>
<feature type="transmembrane region" description="Helical" evidence="1">
    <location>
        <begin position="152"/>
        <end position="169"/>
    </location>
</feature>
<feature type="transmembrane region" description="Helical" evidence="1">
    <location>
        <begin position="79"/>
        <end position="99"/>
    </location>
</feature>
<keyword evidence="4" id="KW-1185">Reference proteome</keyword>
<evidence type="ECO:0000313" key="5">
    <source>
        <dbReference type="Proteomes" id="UP000322315"/>
    </source>
</evidence>
<evidence type="ECO:0000313" key="3">
    <source>
        <dbReference type="EMBL" id="TSJ82373.1"/>
    </source>
</evidence>
<comment type="caution">
    <text evidence="2">The sequence shown here is derived from an EMBL/GenBank/DDBJ whole genome shotgun (WGS) entry which is preliminary data.</text>
</comment>
<sequence length="477" mass="56744">MKLKRRFYNSSINFDKLSTKRLVLGLVFGLVSALIIYSFFYVVRESFRVMSLGYNDYGFWSFQEHQFILTKKDRGFYNMFFSGLSLILGNSIAILFILSRPNKAIKRFDLKRKRVLNDQIFLSFNFIYWFTKIGLVFGVFSMCCMDFEFIPYFKPIAYLLLVVLYLETWKNLALLFKRKKIRVLHFIVMFCFMIGLAQIDVVDYKATDQASLKNNPKIDFPESDFYDNDDFIRRVDLEIALKLKLSETNNLEIYTPYREKIELEEVLNYILAEKQSKREELMPFLSLRVLSDENINVSFIKMLEAEAYSAGIYRVYYEVYNKNFYETYFESVALTRKLNKSILQFKNKTIKKDTSSLISTSFRLLPPEQDYASYDTIKVSIQQELRFNNKVVSKETMVNEFKSNFDSHTLFLYEINSKTTYQDYINVLSAHNNAVNRLILQEQTIFKESRYNYTKAYYDEQLRLKSKYPINIIEILN</sequence>
<feature type="transmembrane region" description="Helical" evidence="1">
    <location>
        <begin position="120"/>
        <end position="140"/>
    </location>
</feature>
<evidence type="ECO:0000256" key="1">
    <source>
        <dbReference type="SAM" id="Phobius"/>
    </source>
</evidence>
<dbReference type="Proteomes" id="UP000322315">
    <property type="component" value="Unassembled WGS sequence"/>
</dbReference>
<dbReference type="EMBL" id="VMBF01000001">
    <property type="protein sequence ID" value="TSJ82373.1"/>
    <property type="molecule type" value="Genomic_DNA"/>
</dbReference>
<dbReference type="RefSeq" id="WP_144115493.1">
    <property type="nucleotide sequence ID" value="NZ_JACHGE010000001.1"/>
</dbReference>
<protein>
    <submittedName>
        <fullName evidence="2">Uncharacterized protein</fullName>
    </submittedName>
</protein>
<organism evidence="2 5">
    <name type="scientific">Algibacter amylolyticus</name>
    <dbReference type="NCBI Taxonomy" id="1608400"/>
    <lineage>
        <taxon>Bacteria</taxon>
        <taxon>Pseudomonadati</taxon>
        <taxon>Bacteroidota</taxon>
        <taxon>Flavobacteriia</taxon>
        <taxon>Flavobacteriales</taxon>
        <taxon>Flavobacteriaceae</taxon>
        <taxon>Algibacter</taxon>
    </lineage>
</organism>
<dbReference type="Proteomes" id="UP000315145">
    <property type="component" value="Unassembled WGS sequence"/>
</dbReference>
<dbReference type="OrthoDB" id="1437277at2"/>